<dbReference type="SMART" id="SM00464">
    <property type="entry name" value="LON"/>
    <property type="match status" value="1"/>
</dbReference>
<evidence type="ECO:0000256" key="4">
    <source>
        <dbReference type="ARBA" id="ARBA00022741"/>
    </source>
</evidence>
<keyword evidence="4 14" id="KW-0547">Nucleotide-binding</keyword>
<keyword evidence="7 14" id="KW-0067">ATP-binding</keyword>
<proteinExistence type="evidence at transcript level"/>
<feature type="active site" evidence="14 16">
    <location>
        <position position="710"/>
    </location>
</feature>
<organism evidence="22 23">
    <name type="scientific">Streptomyces oceani</name>
    <dbReference type="NCBI Taxonomy" id="1075402"/>
    <lineage>
        <taxon>Bacteria</taxon>
        <taxon>Bacillati</taxon>
        <taxon>Actinomycetota</taxon>
        <taxon>Actinomycetes</taxon>
        <taxon>Kitasatosporales</taxon>
        <taxon>Streptomycetaceae</taxon>
        <taxon>Streptomyces</taxon>
    </lineage>
</organism>
<dbReference type="SUPFAM" id="SSF52540">
    <property type="entry name" value="P-loop containing nucleoside triphosphate hydrolases"/>
    <property type="match status" value="1"/>
</dbReference>
<dbReference type="EMBL" id="LJGU01000093">
    <property type="protein sequence ID" value="OEV05790.1"/>
    <property type="molecule type" value="Genomic_DNA"/>
</dbReference>
<dbReference type="SUPFAM" id="SSF54211">
    <property type="entry name" value="Ribosomal protein S5 domain 2-like"/>
    <property type="match status" value="1"/>
</dbReference>
<dbReference type="GO" id="GO:0034605">
    <property type="term" value="P:cellular response to heat"/>
    <property type="evidence" value="ECO:0007669"/>
    <property type="project" value="UniProtKB-UniRule"/>
</dbReference>
<dbReference type="InterPro" id="IPR015947">
    <property type="entry name" value="PUA-like_sf"/>
</dbReference>
<evidence type="ECO:0000256" key="1">
    <source>
        <dbReference type="ARBA" id="ARBA00004496"/>
    </source>
</evidence>
<evidence type="ECO:0000256" key="5">
    <source>
        <dbReference type="ARBA" id="ARBA00022801"/>
    </source>
</evidence>
<evidence type="ECO:0000256" key="17">
    <source>
        <dbReference type="PIRSR" id="PIRSR001174-2"/>
    </source>
</evidence>
<evidence type="ECO:0000256" key="15">
    <source>
        <dbReference type="PIRNR" id="PIRNR001174"/>
    </source>
</evidence>
<dbReference type="InterPro" id="IPR027543">
    <property type="entry name" value="Lon_bac"/>
</dbReference>
<dbReference type="GO" id="GO:0004252">
    <property type="term" value="F:serine-type endopeptidase activity"/>
    <property type="evidence" value="ECO:0007669"/>
    <property type="project" value="UniProtKB-UniRule"/>
</dbReference>
<protein>
    <recommendedName>
        <fullName evidence="12 14">Lon protease</fullName>
        <ecNumber evidence="11 14">3.4.21.53</ecNumber>
    </recommendedName>
    <alternativeName>
        <fullName evidence="13 14">ATP-dependent protease La</fullName>
    </alternativeName>
</protein>
<evidence type="ECO:0000313" key="22">
    <source>
        <dbReference type="EMBL" id="OEV05790.1"/>
    </source>
</evidence>
<dbReference type="GO" id="GO:0016887">
    <property type="term" value="F:ATP hydrolysis activity"/>
    <property type="evidence" value="ECO:0007669"/>
    <property type="project" value="UniProtKB-UniRule"/>
</dbReference>
<evidence type="ECO:0000256" key="2">
    <source>
        <dbReference type="ARBA" id="ARBA00022490"/>
    </source>
</evidence>
<dbReference type="GO" id="GO:0005524">
    <property type="term" value="F:ATP binding"/>
    <property type="evidence" value="ECO:0007669"/>
    <property type="project" value="UniProtKB-UniRule"/>
</dbReference>
<dbReference type="PRINTS" id="PR00830">
    <property type="entry name" value="ENDOLAPTASE"/>
</dbReference>
<dbReference type="GO" id="GO:0006515">
    <property type="term" value="P:protein quality control for misfolded or incompletely synthesized proteins"/>
    <property type="evidence" value="ECO:0007669"/>
    <property type="project" value="UniProtKB-UniRule"/>
</dbReference>
<dbReference type="STRING" id="1075402.AN216_02320"/>
<dbReference type="PROSITE" id="PS51786">
    <property type="entry name" value="LON_PROTEOLYTIC"/>
    <property type="match status" value="1"/>
</dbReference>
<dbReference type="Pfam" id="PF00004">
    <property type="entry name" value="AAA"/>
    <property type="match status" value="1"/>
</dbReference>
<feature type="binding site" evidence="14 17">
    <location>
        <begin position="378"/>
        <end position="385"/>
    </location>
    <ligand>
        <name>ATP</name>
        <dbReference type="ChEBI" id="CHEBI:30616"/>
    </ligand>
</feature>
<dbReference type="RefSeq" id="WP_070194860.1">
    <property type="nucleotide sequence ID" value="NZ_LJGU01000093.1"/>
</dbReference>
<dbReference type="InterPro" id="IPR014721">
    <property type="entry name" value="Ribsml_uS5_D2-typ_fold_subgr"/>
</dbReference>
<reference evidence="22 23" key="1">
    <citation type="journal article" date="2016" name="Front. Microbiol.">
        <title>Comparative Genomics Analysis of Streptomyces Species Reveals Their Adaptation to the Marine Environment and Their Diversity at the Genomic Level.</title>
        <authorList>
            <person name="Tian X."/>
            <person name="Zhang Z."/>
            <person name="Yang T."/>
            <person name="Chen M."/>
            <person name="Li J."/>
            <person name="Chen F."/>
            <person name="Yang J."/>
            <person name="Li W."/>
            <person name="Zhang B."/>
            <person name="Zhang Z."/>
            <person name="Wu J."/>
            <person name="Zhang C."/>
            <person name="Long L."/>
            <person name="Xiao J."/>
        </authorList>
    </citation>
    <scope>NUCLEOTIDE SEQUENCE [LARGE SCALE GENOMIC DNA]</scope>
    <source>
        <strain evidence="22 23">SCSIO 02100</strain>
    </source>
</reference>
<keyword evidence="6 14" id="KW-0720">Serine protease</keyword>
<dbReference type="InterPro" id="IPR054594">
    <property type="entry name" value="Lon_lid"/>
</dbReference>
<dbReference type="SUPFAM" id="SSF88697">
    <property type="entry name" value="PUA domain-like"/>
    <property type="match status" value="1"/>
</dbReference>
<dbReference type="Pfam" id="PF05362">
    <property type="entry name" value="Lon_C"/>
    <property type="match status" value="1"/>
</dbReference>
<dbReference type="Proteomes" id="UP000176101">
    <property type="component" value="Unassembled WGS sequence"/>
</dbReference>
<dbReference type="Gene3D" id="1.20.5.5270">
    <property type="match status" value="1"/>
</dbReference>
<feature type="active site" evidence="14 16">
    <location>
        <position position="753"/>
    </location>
</feature>
<dbReference type="CDD" id="cd19500">
    <property type="entry name" value="RecA-like_Lon"/>
    <property type="match status" value="1"/>
</dbReference>
<evidence type="ECO:0000259" key="21">
    <source>
        <dbReference type="PROSITE" id="PS51787"/>
    </source>
</evidence>
<dbReference type="FunFam" id="3.40.50.300:FF:000021">
    <property type="entry name" value="Lon protease homolog"/>
    <property type="match status" value="1"/>
</dbReference>
<keyword evidence="3 14" id="KW-0645">Protease</keyword>
<comment type="subcellular location">
    <subcellularLocation>
        <location evidence="1 14 15">Cytoplasm</location>
    </subcellularLocation>
</comment>
<dbReference type="InterPro" id="IPR027065">
    <property type="entry name" value="Lon_Prtase"/>
</dbReference>
<evidence type="ECO:0000256" key="19">
    <source>
        <dbReference type="RuleBase" id="RU000591"/>
    </source>
</evidence>
<dbReference type="NCBIfam" id="TIGR00763">
    <property type="entry name" value="lon"/>
    <property type="match status" value="1"/>
</dbReference>
<dbReference type="InterPro" id="IPR003593">
    <property type="entry name" value="AAA+_ATPase"/>
</dbReference>
<keyword evidence="2 14" id="KW-0963">Cytoplasm</keyword>
<dbReference type="GO" id="GO:0005737">
    <property type="term" value="C:cytoplasm"/>
    <property type="evidence" value="ECO:0007669"/>
    <property type="project" value="UniProtKB-SubCell"/>
</dbReference>
<dbReference type="Pfam" id="PF22667">
    <property type="entry name" value="Lon_lid"/>
    <property type="match status" value="1"/>
</dbReference>
<dbReference type="Gene3D" id="1.10.8.60">
    <property type="match status" value="1"/>
</dbReference>
<comment type="induction">
    <text evidence="14">By heat shock.</text>
</comment>
<comment type="caution">
    <text evidence="22">The sequence shown here is derived from an EMBL/GenBank/DDBJ whole genome shotgun (WGS) entry which is preliminary data.</text>
</comment>
<dbReference type="Gene3D" id="2.30.130.40">
    <property type="entry name" value="LON domain-like"/>
    <property type="match status" value="1"/>
</dbReference>
<feature type="domain" description="Lon N-terminal" evidence="21">
    <location>
        <begin position="10"/>
        <end position="213"/>
    </location>
</feature>
<dbReference type="InterPro" id="IPR004815">
    <property type="entry name" value="Lon_bac/euk-typ"/>
</dbReference>
<dbReference type="Gene3D" id="3.40.50.300">
    <property type="entry name" value="P-loop containing nucleotide triphosphate hydrolases"/>
    <property type="match status" value="1"/>
</dbReference>
<evidence type="ECO:0000256" key="14">
    <source>
        <dbReference type="HAMAP-Rule" id="MF_01973"/>
    </source>
</evidence>
<evidence type="ECO:0000259" key="20">
    <source>
        <dbReference type="PROSITE" id="PS51786"/>
    </source>
</evidence>
<evidence type="ECO:0000256" key="12">
    <source>
        <dbReference type="ARBA" id="ARBA00071934"/>
    </source>
</evidence>
<dbReference type="Gene3D" id="1.20.58.1480">
    <property type="match status" value="1"/>
</dbReference>
<evidence type="ECO:0000256" key="3">
    <source>
        <dbReference type="ARBA" id="ARBA00022670"/>
    </source>
</evidence>
<comment type="subunit">
    <text evidence="14 15">Homohexamer. Organized in a ring with a central cavity.</text>
</comment>
<sequence>MTSNSEPLTLPVLPLDDEVVLPGMVVPLELSDSEVRAATEAAQAAAQAAGQAAVQPAGQESGKPRLLLVPRVDGSYADVGVLGRVEQVGRLSGGDPGALVRGLSRVRIGAGTSGPGAALWVEGTEIPEAVPDPVPGAVAELATEYRALVTSWLRGRGAWEVVDRVQQLDDIARLADNSGYAPFLSTAQKIELLRTTDPVARLRLAVDMFREHLAEQDVAESIAKDVQEGVDKQQREFLLRRQLDAVRRELAELNGGSADDADEAADYRARVEAATLPEEVRKAALKEVEKLERSLDQSPEGSWIRTWLDTVLEMPWHVRTEDAYDIAGAKAVLDADHAGLDDVKERITEYLAVRKRREDRGLGVIGGRRGGAVLSLVGPPGVGKTSLGESVARAMGREFVRVALGGVRDEAEIRGHRRTYVGALPGRIVRAVKEAGSMNPVVLLDEIDKLGSDFRGDPAAGLLEVLDPAQNHTFRDHYLEVELDLSDVVFLATANVLEAIPEPLRDRMEVVQLDGYTEEEKVTIARDHLLARQLERAGLAQGEVTLEEATLRKLATEYTREAGVRNLERSLARVLRKAAAEHELGTRELPLTVDPDTLRALIGRPHHTPESAQDPTERRTAMPGVATGLAVTGVGGDVLYVEASLADAETGGSGLNLTGQLGEVMKESAHIALSYLRSRGAELELPVGDLRERGIHLHVPAGAVPKDGPSAGITMTTALASLLSGRQVRPEVGMTGEVSLTGRVLPVGGVKQKLLAAHRAGLRDVIIPKRNEPDLDEVPEEVRAGLEVHPVSDVRQVLELALTPAQLPVAA</sequence>
<dbReference type="InterPro" id="IPR027417">
    <property type="entry name" value="P-loop_NTPase"/>
</dbReference>
<dbReference type="PROSITE" id="PS51787">
    <property type="entry name" value="LON_N"/>
    <property type="match status" value="1"/>
</dbReference>
<comment type="similarity">
    <text evidence="14 15 18 19">Belongs to the peptidase S16 family.</text>
</comment>
<feature type="domain" description="Lon proteolytic" evidence="20">
    <location>
        <begin position="620"/>
        <end position="804"/>
    </location>
</feature>
<evidence type="ECO:0000256" key="7">
    <source>
        <dbReference type="ARBA" id="ARBA00022840"/>
    </source>
</evidence>
<dbReference type="EC" id="3.4.21.53" evidence="11 14"/>
<accession>A0A1E7KPD6</accession>
<keyword evidence="5 14" id="KW-0378">Hydrolase</keyword>
<evidence type="ECO:0000313" key="23">
    <source>
        <dbReference type="Proteomes" id="UP000176101"/>
    </source>
</evidence>
<dbReference type="PANTHER" id="PTHR10046">
    <property type="entry name" value="ATP DEPENDENT LON PROTEASE FAMILY MEMBER"/>
    <property type="match status" value="1"/>
</dbReference>
<dbReference type="PATRIC" id="fig|1075402.3.peg.3853"/>
<keyword evidence="23" id="KW-1185">Reference proteome</keyword>
<dbReference type="InterPro" id="IPR003111">
    <property type="entry name" value="Lon_prtase_N"/>
</dbReference>
<evidence type="ECO:0000256" key="8">
    <source>
        <dbReference type="ARBA" id="ARBA00023016"/>
    </source>
</evidence>
<gene>
    <name evidence="14" type="primary">lon</name>
    <name evidence="22" type="ORF">AN216_02320</name>
</gene>
<dbReference type="SMART" id="SM00382">
    <property type="entry name" value="AAA"/>
    <property type="match status" value="1"/>
</dbReference>
<dbReference type="InterPro" id="IPR008269">
    <property type="entry name" value="Lon_proteolytic"/>
</dbReference>
<evidence type="ECO:0000256" key="18">
    <source>
        <dbReference type="PROSITE-ProRule" id="PRU01122"/>
    </source>
</evidence>
<dbReference type="InterPro" id="IPR008268">
    <property type="entry name" value="Peptidase_S16_AS"/>
</dbReference>
<dbReference type="Pfam" id="PF02190">
    <property type="entry name" value="LON_substr_bdg"/>
    <property type="match status" value="1"/>
</dbReference>
<dbReference type="InterPro" id="IPR020568">
    <property type="entry name" value="Ribosomal_Su5_D2-typ_SF"/>
</dbReference>
<evidence type="ECO:0000256" key="13">
    <source>
        <dbReference type="ARBA" id="ARBA00082722"/>
    </source>
</evidence>
<dbReference type="PIRSF" id="PIRSF001174">
    <property type="entry name" value="Lon_proteas"/>
    <property type="match status" value="1"/>
</dbReference>
<evidence type="ECO:0000256" key="16">
    <source>
        <dbReference type="PIRSR" id="PIRSR001174-1"/>
    </source>
</evidence>
<comment type="function">
    <text evidence="10 14">ATP-dependent serine protease that mediates the selective degradation of mutant and abnormal proteins as well as certain short-lived regulatory proteins. Required for cellular homeostasis and for survival from DNA damage and developmental changes induced by stress. Degrades polypeptides processively to yield small peptide fragments that are 5 to 10 amino acids long. Binds to DNA in a double-stranded, site-specific manner.</text>
</comment>
<evidence type="ECO:0000256" key="11">
    <source>
        <dbReference type="ARBA" id="ARBA00066743"/>
    </source>
</evidence>
<dbReference type="OrthoDB" id="9803599at2"/>
<dbReference type="HAMAP" id="MF_01973">
    <property type="entry name" value="lon_bact"/>
    <property type="match status" value="1"/>
</dbReference>
<evidence type="ECO:0000256" key="6">
    <source>
        <dbReference type="ARBA" id="ARBA00022825"/>
    </source>
</evidence>
<dbReference type="InterPro" id="IPR046336">
    <property type="entry name" value="Lon_prtase_N_sf"/>
</dbReference>
<dbReference type="InterPro" id="IPR003959">
    <property type="entry name" value="ATPase_AAA_core"/>
</dbReference>
<dbReference type="AlphaFoldDB" id="A0A1E7KPD6"/>
<dbReference type="GO" id="GO:0004176">
    <property type="term" value="F:ATP-dependent peptidase activity"/>
    <property type="evidence" value="ECO:0007669"/>
    <property type="project" value="UniProtKB-UniRule"/>
</dbReference>
<dbReference type="Gene3D" id="3.30.230.10">
    <property type="match status" value="1"/>
</dbReference>
<evidence type="ECO:0000256" key="9">
    <source>
        <dbReference type="ARBA" id="ARBA00050665"/>
    </source>
</evidence>
<evidence type="ECO:0000256" key="10">
    <source>
        <dbReference type="ARBA" id="ARBA00053875"/>
    </source>
</evidence>
<comment type="catalytic activity">
    <reaction evidence="9 14 15 18">
        <text>Hydrolysis of proteins in presence of ATP.</text>
        <dbReference type="EC" id="3.4.21.53"/>
    </reaction>
</comment>
<dbReference type="PROSITE" id="PS01046">
    <property type="entry name" value="LON_SER"/>
    <property type="match status" value="1"/>
</dbReference>
<name>A0A1E7KPD6_9ACTN</name>
<dbReference type="GO" id="GO:0043565">
    <property type="term" value="F:sequence-specific DNA binding"/>
    <property type="evidence" value="ECO:0007669"/>
    <property type="project" value="UniProtKB-UniRule"/>
</dbReference>
<keyword evidence="8 14" id="KW-0346">Stress response</keyword>